<dbReference type="PROSITE" id="PS00523">
    <property type="entry name" value="SULFATASE_1"/>
    <property type="match status" value="1"/>
</dbReference>
<dbReference type="Gene3D" id="3.40.720.10">
    <property type="entry name" value="Alkaline Phosphatase, subunit A"/>
    <property type="match status" value="1"/>
</dbReference>
<dbReference type="OrthoDB" id="9803751at2"/>
<dbReference type="EMBL" id="CP019633">
    <property type="protein sequence ID" value="AQQ08600.1"/>
    <property type="molecule type" value="Genomic_DNA"/>
</dbReference>
<dbReference type="PANTHER" id="PTHR42693:SF42">
    <property type="entry name" value="ARYLSULFATASE G"/>
    <property type="match status" value="1"/>
</dbReference>
<dbReference type="RefSeq" id="WP_077539065.1">
    <property type="nucleotide sequence ID" value="NZ_CP019633.1"/>
</dbReference>
<protein>
    <submittedName>
        <fullName evidence="8">Arylsulfatase</fullName>
        <ecNumber evidence="8">3.1.6.1</ecNumber>
    </submittedName>
</protein>
<dbReference type="GO" id="GO:0046872">
    <property type="term" value="F:metal ion binding"/>
    <property type="evidence" value="ECO:0007669"/>
    <property type="project" value="UniProtKB-KW"/>
</dbReference>
<evidence type="ECO:0000256" key="5">
    <source>
        <dbReference type="ARBA" id="ARBA00022801"/>
    </source>
</evidence>
<keyword evidence="6" id="KW-0106">Calcium</keyword>
<organism evidence="8 9">
    <name type="scientific">Sedimentisphaera cyanobacteriorum</name>
    <dbReference type="NCBI Taxonomy" id="1940790"/>
    <lineage>
        <taxon>Bacteria</taxon>
        <taxon>Pseudomonadati</taxon>
        <taxon>Planctomycetota</taxon>
        <taxon>Phycisphaerae</taxon>
        <taxon>Sedimentisphaerales</taxon>
        <taxon>Sedimentisphaeraceae</taxon>
        <taxon>Sedimentisphaera</taxon>
    </lineage>
</organism>
<evidence type="ECO:0000256" key="2">
    <source>
        <dbReference type="ARBA" id="ARBA00008779"/>
    </source>
</evidence>
<dbReference type="InterPro" id="IPR050738">
    <property type="entry name" value="Sulfatase"/>
</dbReference>
<evidence type="ECO:0000256" key="1">
    <source>
        <dbReference type="ARBA" id="ARBA00001913"/>
    </source>
</evidence>
<keyword evidence="5 8" id="KW-0378">Hydrolase</keyword>
<comment type="cofactor">
    <cofactor evidence="1">
        <name>Ca(2+)</name>
        <dbReference type="ChEBI" id="CHEBI:29108"/>
    </cofactor>
</comment>
<dbReference type="CDD" id="cd16144">
    <property type="entry name" value="ARS_like"/>
    <property type="match status" value="1"/>
</dbReference>
<name>A0A1Q2HMK8_9BACT</name>
<keyword evidence="9" id="KW-1185">Reference proteome</keyword>
<dbReference type="Pfam" id="PF00884">
    <property type="entry name" value="Sulfatase"/>
    <property type="match status" value="1"/>
</dbReference>
<feature type="domain" description="Sulfatase N-terminal" evidence="7">
    <location>
        <begin position="35"/>
        <end position="360"/>
    </location>
</feature>
<dbReference type="InterPro" id="IPR000917">
    <property type="entry name" value="Sulfatase_N"/>
</dbReference>
<evidence type="ECO:0000256" key="4">
    <source>
        <dbReference type="ARBA" id="ARBA00022729"/>
    </source>
</evidence>
<proteinExistence type="inferred from homology"/>
<keyword evidence="4" id="KW-0732">Signal</keyword>
<dbReference type="EC" id="3.1.6.1" evidence="8"/>
<dbReference type="AlphaFoldDB" id="A0A1Q2HMK8"/>
<evidence type="ECO:0000313" key="8">
    <source>
        <dbReference type="EMBL" id="AQQ08600.1"/>
    </source>
</evidence>
<evidence type="ECO:0000313" key="9">
    <source>
        <dbReference type="Proteomes" id="UP000188273"/>
    </source>
</evidence>
<evidence type="ECO:0000256" key="6">
    <source>
        <dbReference type="ARBA" id="ARBA00022837"/>
    </source>
</evidence>
<evidence type="ECO:0000256" key="3">
    <source>
        <dbReference type="ARBA" id="ARBA00022723"/>
    </source>
</evidence>
<dbReference type="KEGG" id="pbu:L21SP3_00387"/>
<dbReference type="PANTHER" id="PTHR42693">
    <property type="entry name" value="ARYLSULFATASE FAMILY MEMBER"/>
    <property type="match status" value="1"/>
</dbReference>
<dbReference type="SUPFAM" id="SSF53649">
    <property type="entry name" value="Alkaline phosphatase-like"/>
    <property type="match status" value="1"/>
</dbReference>
<comment type="similarity">
    <text evidence="2">Belongs to the sulfatase family.</text>
</comment>
<gene>
    <name evidence="8" type="primary">atsA_10</name>
    <name evidence="8" type="ORF">L21SP3_00387</name>
</gene>
<evidence type="ECO:0000259" key="7">
    <source>
        <dbReference type="Pfam" id="PF00884"/>
    </source>
</evidence>
<reference evidence="9" key="1">
    <citation type="submission" date="2017-02" db="EMBL/GenBank/DDBJ databases">
        <title>Comparative genomics and description of representatives of a novel lineage of planctomycetes thriving in anoxic sediments.</title>
        <authorList>
            <person name="Spring S."/>
            <person name="Bunk B."/>
            <person name="Sproer C."/>
            <person name="Klenk H.-P."/>
        </authorList>
    </citation>
    <scope>NUCLEOTIDE SEQUENCE [LARGE SCALE GENOMIC DNA]</scope>
    <source>
        <strain evidence="9">L21-RPul-D3</strain>
    </source>
</reference>
<dbReference type="InterPro" id="IPR017850">
    <property type="entry name" value="Alkaline_phosphatase_core_sf"/>
</dbReference>
<dbReference type="STRING" id="1940790.L21SP3_00387"/>
<keyword evidence="3" id="KW-0479">Metal-binding</keyword>
<dbReference type="InterPro" id="IPR024607">
    <property type="entry name" value="Sulfatase_CS"/>
</dbReference>
<dbReference type="Gene3D" id="3.30.1120.10">
    <property type="match status" value="1"/>
</dbReference>
<accession>A0A1Q2HMK8</accession>
<dbReference type="Proteomes" id="UP000188273">
    <property type="component" value="Chromosome"/>
</dbReference>
<dbReference type="GO" id="GO:0004065">
    <property type="term" value="F:arylsulfatase activity"/>
    <property type="evidence" value="ECO:0007669"/>
    <property type="project" value="UniProtKB-EC"/>
</dbReference>
<sequence length="488" mass="55412">MKRRDFFKCLGAFGAVCLSPEFSLSENSAENFSKPNIVLMHIDDLGWADVGYKAPHNYYETPNIDALKQSGMEFNNGYAAAALCSPTRAALMTGRYPARTGVTNFISRPNVTENPEGYISSPSMEYKTPKRYQFMELEEITIPEILAPAGYDTYHLGKWHLGTSDPYTPDKQGFEVQMMGECHRDYFDPYDCDSLPDRKEGEYLTDRLTDEAENLMRSSIDNGKPFFLHLAHHAVHTPIRARQDYIDYFKAKPKPSGWEHLDPVHAAMIKSVDDSVGDIISKIDDLGIADNTFVIFTSDNGGHQPVADNTPLREGKRWPYEGGIREPWLFRWDGVIPAGSVCEYPICSIDVLPTVCDFAGANLPSGVDIDGVSITSLLKNQQQIPERDMFWYFPHYISDYTGEIAPFAVIRSGKWKMIRWYDSDKPSELYNLEEDLSETNDCASLYPDKVLDFELRIENWIMEVDAKRPLKNENYDDGRPGKENVFIG</sequence>